<sequence>MAVCLVVAIVLSETLLLPHQIDTQVEARLTEIRDDLQRLSVVEAAQDRALLAQYAEVLNLADPDHVFFSTDASAEAPASEVLQLYPSESSSALAASIKLPSLRATITADLRKHNLGYLAALFVGLLLAGLRRSPSEQPKEEVESRSIAQADVPMMVRRSDGAFASCHELAQFGCWEWCAHSGMFWCSPSLAAVMRNTLAEQVDQETFFQSLYPGDRTMVLKAAQAMLHEGSEGEIDFRVSTASGECRHIHLVSRVLRDDEQRVVKVVGTCQDITERKAVEARLRKLSSAIVQSGSSIMIIDILGAIEYVNPKYSEVTGFALEEIEGKQPDLLSRKWLNSERYELLWNTIMSGNNWRGELQNRNKDGSLFWSLASISPVYSEYDELTHFVIVCEDVTELKDAHARMERLALYDELTGLPNRRLFFKELAELFDPTTETSTAAVMLLDLDFFKAINDTQGHGTGDQLLVEVAERLVSCIGEGDIAARLGGDEFAILIRNAHNVNHIEAVAEAILDAIAKPYYINSYDIQISTSVGLAWLPKDADTPESLLKHADLAMYQAKEKGRNQYRFFNENLHRQLQTYVQFSREMPRALDAGEFILQYQPQLDLTSSRVVSVEALLRWEHPNKGLVSPDAFISVAEETGFIVSLGRWVLEEACLTIREMAALGFDDVRVAINLSSRQFRDPQLLSMIQQTIAEFEINPANLELEITESLLMQDVEVAIETLQALQHLGVTVAIDDFGIGYSSFNYLKTLPVDVLKIDREFIKDIPDHQDDMEITAAIISMAHRLSMRVVAEGIETKAQHQFLAEQSCDVGQGFLFSQPLNFPELLSFLCRELGEE</sequence>
<dbReference type="InterPro" id="IPR001633">
    <property type="entry name" value="EAL_dom"/>
</dbReference>
<feature type="domain" description="PAC" evidence="6">
    <location>
        <begin position="233"/>
        <end position="285"/>
    </location>
</feature>
<dbReference type="EC" id="3.1.4.52" evidence="2"/>
<dbReference type="PROSITE" id="PS50883">
    <property type="entry name" value="EAL"/>
    <property type="match status" value="1"/>
</dbReference>
<comment type="caution">
    <text evidence="9">The sequence shown here is derived from an EMBL/GenBank/DDBJ whole genome shotgun (WGS) entry which is preliminary data.</text>
</comment>
<evidence type="ECO:0000256" key="3">
    <source>
        <dbReference type="ARBA" id="ARBA00022636"/>
    </source>
</evidence>
<dbReference type="PANTHER" id="PTHR44757">
    <property type="entry name" value="DIGUANYLATE CYCLASE DGCP"/>
    <property type="match status" value="1"/>
</dbReference>
<protein>
    <recommendedName>
        <fullName evidence="2">cyclic-guanylate-specific phosphodiesterase</fullName>
        <ecNumber evidence="2">3.1.4.52</ecNumber>
    </recommendedName>
</protein>
<accession>A0A437QAP8</accession>
<evidence type="ECO:0000259" key="5">
    <source>
        <dbReference type="PROSITE" id="PS50112"/>
    </source>
</evidence>
<dbReference type="InterPro" id="IPR035965">
    <property type="entry name" value="PAS-like_dom_sf"/>
</dbReference>
<dbReference type="GO" id="GO:0071111">
    <property type="term" value="F:cyclic-guanylate-specific phosphodiesterase activity"/>
    <property type="evidence" value="ECO:0007669"/>
    <property type="project" value="UniProtKB-EC"/>
</dbReference>
<name>A0A437QAP8_9GAMM</name>
<dbReference type="Gene3D" id="3.30.450.20">
    <property type="entry name" value="PAS domain"/>
    <property type="match status" value="2"/>
</dbReference>
<gene>
    <name evidence="9" type="ORF">EOE65_06190</name>
</gene>
<feature type="domain" description="PAS" evidence="5">
    <location>
        <begin position="279"/>
        <end position="328"/>
    </location>
</feature>
<dbReference type="NCBIfam" id="TIGR00254">
    <property type="entry name" value="GGDEF"/>
    <property type="match status" value="1"/>
</dbReference>
<dbReference type="InterPro" id="IPR035919">
    <property type="entry name" value="EAL_sf"/>
</dbReference>
<feature type="domain" description="GGDEF" evidence="8">
    <location>
        <begin position="438"/>
        <end position="571"/>
    </location>
</feature>
<dbReference type="CDD" id="cd01949">
    <property type="entry name" value="GGDEF"/>
    <property type="match status" value="1"/>
</dbReference>
<dbReference type="Pfam" id="PF00990">
    <property type="entry name" value="GGDEF"/>
    <property type="match status" value="1"/>
</dbReference>
<evidence type="ECO:0000256" key="4">
    <source>
        <dbReference type="ARBA" id="ARBA00051114"/>
    </source>
</evidence>
<dbReference type="InterPro" id="IPR052155">
    <property type="entry name" value="Biofilm_reg_signaling"/>
</dbReference>
<dbReference type="SMART" id="SM00052">
    <property type="entry name" value="EAL"/>
    <property type="match status" value="1"/>
</dbReference>
<dbReference type="PROSITE" id="PS50887">
    <property type="entry name" value="GGDEF"/>
    <property type="match status" value="1"/>
</dbReference>
<dbReference type="InterPro" id="IPR013655">
    <property type="entry name" value="PAS_fold_3"/>
</dbReference>
<evidence type="ECO:0000256" key="1">
    <source>
        <dbReference type="ARBA" id="ARBA00001946"/>
    </source>
</evidence>
<dbReference type="Pfam" id="PF00563">
    <property type="entry name" value="EAL"/>
    <property type="match status" value="1"/>
</dbReference>
<evidence type="ECO:0000313" key="9">
    <source>
        <dbReference type="EMBL" id="RVU31567.1"/>
    </source>
</evidence>
<dbReference type="InterPro" id="IPR001610">
    <property type="entry name" value="PAC"/>
</dbReference>
<feature type="domain" description="EAL" evidence="7">
    <location>
        <begin position="580"/>
        <end position="834"/>
    </location>
</feature>
<evidence type="ECO:0000259" key="8">
    <source>
        <dbReference type="PROSITE" id="PS50887"/>
    </source>
</evidence>
<reference evidence="9 10" key="1">
    <citation type="submission" date="2019-01" db="EMBL/GenBank/DDBJ databases">
        <authorList>
            <person name="Chen W.-M."/>
        </authorList>
    </citation>
    <scope>NUCLEOTIDE SEQUENCE [LARGE SCALE GENOMIC DNA]</scope>
    <source>
        <strain evidence="9 10">HPM-16</strain>
    </source>
</reference>
<dbReference type="Proteomes" id="UP000282818">
    <property type="component" value="Unassembled WGS sequence"/>
</dbReference>
<dbReference type="PANTHER" id="PTHR44757:SF2">
    <property type="entry name" value="BIOFILM ARCHITECTURE MAINTENANCE PROTEIN MBAA"/>
    <property type="match status" value="1"/>
</dbReference>
<dbReference type="CDD" id="cd01948">
    <property type="entry name" value="EAL"/>
    <property type="match status" value="1"/>
</dbReference>
<dbReference type="SUPFAM" id="SSF141868">
    <property type="entry name" value="EAL domain-like"/>
    <property type="match status" value="1"/>
</dbReference>
<dbReference type="FunFam" id="3.20.20.450:FF:000001">
    <property type="entry name" value="Cyclic di-GMP phosphodiesterase yahA"/>
    <property type="match status" value="1"/>
</dbReference>
<organism evidence="9 10">
    <name type="scientific">Neptunomonas marina</name>
    <dbReference type="NCBI Taxonomy" id="1815562"/>
    <lineage>
        <taxon>Bacteria</taxon>
        <taxon>Pseudomonadati</taxon>
        <taxon>Pseudomonadota</taxon>
        <taxon>Gammaproteobacteria</taxon>
        <taxon>Oceanospirillales</taxon>
        <taxon>Oceanospirillaceae</taxon>
        <taxon>Neptunomonas</taxon>
    </lineage>
</organism>
<evidence type="ECO:0000259" key="6">
    <source>
        <dbReference type="PROSITE" id="PS50113"/>
    </source>
</evidence>
<comment type="cofactor">
    <cofactor evidence="1">
        <name>Mg(2+)</name>
        <dbReference type="ChEBI" id="CHEBI:18420"/>
    </cofactor>
</comment>
<keyword evidence="3" id="KW-0973">c-di-GMP</keyword>
<dbReference type="InterPro" id="IPR000160">
    <property type="entry name" value="GGDEF_dom"/>
</dbReference>
<dbReference type="SUPFAM" id="SSF55785">
    <property type="entry name" value="PYP-like sensor domain (PAS domain)"/>
    <property type="match status" value="2"/>
</dbReference>
<dbReference type="InterPro" id="IPR000700">
    <property type="entry name" value="PAS-assoc_C"/>
</dbReference>
<dbReference type="PROSITE" id="PS50112">
    <property type="entry name" value="PAS"/>
    <property type="match status" value="1"/>
</dbReference>
<dbReference type="Pfam" id="PF13426">
    <property type="entry name" value="PAS_9"/>
    <property type="match status" value="1"/>
</dbReference>
<feature type="domain" description="PAC" evidence="6">
    <location>
        <begin position="355"/>
        <end position="407"/>
    </location>
</feature>
<keyword evidence="10" id="KW-1185">Reference proteome</keyword>
<dbReference type="Gene3D" id="3.30.70.270">
    <property type="match status" value="1"/>
</dbReference>
<dbReference type="EMBL" id="SACQ01000002">
    <property type="protein sequence ID" value="RVU31567.1"/>
    <property type="molecule type" value="Genomic_DNA"/>
</dbReference>
<proteinExistence type="predicted"/>
<dbReference type="Pfam" id="PF08447">
    <property type="entry name" value="PAS_3"/>
    <property type="match status" value="1"/>
</dbReference>
<dbReference type="InterPro" id="IPR043128">
    <property type="entry name" value="Rev_trsase/Diguanyl_cyclase"/>
</dbReference>
<dbReference type="GO" id="GO:0071732">
    <property type="term" value="P:cellular response to nitric oxide"/>
    <property type="evidence" value="ECO:0007669"/>
    <property type="project" value="UniProtKB-ARBA"/>
</dbReference>
<dbReference type="InterPro" id="IPR000014">
    <property type="entry name" value="PAS"/>
</dbReference>
<dbReference type="SMART" id="SM00267">
    <property type="entry name" value="GGDEF"/>
    <property type="match status" value="1"/>
</dbReference>
<dbReference type="NCBIfam" id="TIGR00229">
    <property type="entry name" value="sensory_box"/>
    <property type="match status" value="2"/>
</dbReference>
<dbReference type="FunFam" id="3.30.70.270:FF:000001">
    <property type="entry name" value="Diguanylate cyclase domain protein"/>
    <property type="match status" value="1"/>
</dbReference>
<evidence type="ECO:0000313" key="10">
    <source>
        <dbReference type="Proteomes" id="UP000282818"/>
    </source>
</evidence>
<evidence type="ECO:0000259" key="7">
    <source>
        <dbReference type="PROSITE" id="PS50883"/>
    </source>
</evidence>
<dbReference type="SUPFAM" id="SSF55073">
    <property type="entry name" value="Nucleotide cyclase"/>
    <property type="match status" value="1"/>
</dbReference>
<dbReference type="AlphaFoldDB" id="A0A437QAP8"/>
<dbReference type="CDD" id="cd00130">
    <property type="entry name" value="PAS"/>
    <property type="match status" value="1"/>
</dbReference>
<evidence type="ECO:0000256" key="2">
    <source>
        <dbReference type="ARBA" id="ARBA00012282"/>
    </source>
</evidence>
<comment type="catalytic activity">
    <reaction evidence="4">
        <text>3',3'-c-di-GMP + H2O = 5'-phosphoguanylyl(3'-&gt;5')guanosine + H(+)</text>
        <dbReference type="Rhea" id="RHEA:24902"/>
        <dbReference type="ChEBI" id="CHEBI:15377"/>
        <dbReference type="ChEBI" id="CHEBI:15378"/>
        <dbReference type="ChEBI" id="CHEBI:58754"/>
        <dbReference type="ChEBI" id="CHEBI:58805"/>
        <dbReference type="EC" id="3.1.4.52"/>
    </reaction>
    <physiologicalReaction direction="left-to-right" evidence="4">
        <dbReference type="Rhea" id="RHEA:24903"/>
    </physiologicalReaction>
</comment>
<dbReference type="SMART" id="SM00086">
    <property type="entry name" value="PAC"/>
    <property type="match status" value="2"/>
</dbReference>
<dbReference type="Gene3D" id="3.20.20.450">
    <property type="entry name" value="EAL domain"/>
    <property type="match status" value="1"/>
</dbReference>
<dbReference type="RefSeq" id="WP_127693426.1">
    <property type="nucleotide sequence ID" value="NZ_SACQ01000002.1"/>
</dbReference>
<dbReference type="PROSITE" id="PS50113">
    <property type="entry name" value="PAC"/>
    <property type="match status" value="2"/>
</dbReference>
<dbReference type="InterPro" id="IPR029787">
    <property type="entry name" value="Nucleotide_cyclase"/>
</dbReference>